<keyword evidence="2 5" id="KW-0812">Transmembrane</keyword>
<reference evidence="7 8" key="1">
    <citation type="journal article" date="2019" name="Int. J. Syst. Evol. Microbiol.">
        <title>The Global Catalogue of Microorganisms (GCM) 10K type strain sequencing project: providing services to taxonomists for standard genome sequencing and annotation.</title>
        <authorList>
            <consortium name="The Broad Institute Genomics Platform"/>
            <consortium name="The Broad Institute Genome Sequencing Center for Infectious Disease"/>
            <person name="Wu L."/>
            <person name="Ma J."/>
        </authorList>
    </citation>
    <scope>NUCLEOTIDE SEQUENCE [LARGE SCALE GENOMIC DNA]</scope>
    <source>
        <strain evidence="7 8">JCM 16259</strain>
    </source>
</reference>
<evidence type="ECO:0000256" key="1">
    <source>
        <dbReference type="ARBA" id="ARBA00004141"/>
    </source>
</evidence>
<feature type="transmembrane region" description="Helical" evidence="5">
    <location>
        <begin position="99"/>
        <end position="117"/>
    </location>
</feature>
<dbReference type="EMBL" id="BAAARE010000007">
    <property type="protein sequence ID" value="GAA2481325.1"/>
    <property type="molecule type" value="Genomic_DNA"/>
</dbReference>
<evidence type="ECO:0000256" key="5">
    <source>
        <dbReference type="SAM" id="Phobius"/>
    </source>
</evidence>
<evidence type="ECO:0000313" key="7">
    <source>
        <dbReference type="EMBL" id="GAA2481325.1"/>
    </source>
</evidence>
<organism evidence="7 8">
    <name type="scientific">Terrabacter carboxydivorans</name>
    <dbReference type="NCBI Taxonomy" id="619730"/>
    <lineage>
        <taxon>Bacteria</taxon>
        <taxon>Bacillati</taxon>
        <taxon>Actinomycetota</taxon>
        <taxon>Actinomycetes</taxon>
        <taxon>Micrococcales</taxon>
        <taxon>Intrasporangiaceae</taxon>
        <taxon>Terrabacter</taxon>
    </lineage>
</organism>
<evidence type="ECO:0000259" key="6">
    <source>
        <dbReference type="PROSITE" id="PS50801"/>
    </source>
</evidence>
<sequence length="490" mass="50571">MTALAPWVRGYRRAWLRPDVVAGLTVWAVLVAESLAYATIVGVPPVVGLYAAVPVLKGFIVGLALTIILGQVPKLLDVDKPEGGFFRSAWTLVTELGDVHWLSAVVGIGALVLVTVLRRVAPRLPGSLVVVALGIAAVRLLSLDERGVAIVGPIDAGLPSLGLPGSDPSQYLELAGPAVGVLLIAFVEGLAAAKAYAARLGYELDTDRELTALGAANVGSGLLGGMVVNGSLSKTAVNGAAGARSQASNVLVGALTVVTLLFLTGLFESLPEPVLAAVVIAAVVELVDVASLRRLYAVWSAPLGRIYRRAARADFIAAVGALLGVLVLDTLPGLFVGVLLSLVLLLYRTSRPHVARLVRQPGVAGEWLDATRHPELAAAPDVVVVRVESGLYFVNAEHVRDEIRAAVTPATRAVVVDASAVPAIDVSAADMLAQLESGLGRDGIRLHLAAGIGQVRDVVGAAEADDVLAGIHDTVDDAVAAARREAADEG</sequence>
<dbReference type="InterPro" id="IPR001902">
    <property type="entry name" value="SLC26A/SulP_fam"/>
</dbReference>
<evidence type="ECO:0000256" key="2">
    <source>
        <dbReference type="ARBA" id="ARBA00022692"/>
    </source>
</evidence>
<feature type="transmembrane region" description="Helical" evidence="5">
    <location>
        <begin position="20"/>
        <end position="40"/>
    </location>
</feature>
<feature type="transmembrane region" description="Helical" evidence="5">
    <location>
        <begin position="124"/>
        <end position="142"/>
    </location>
</feature>
<evidence type="ECO:0000256" key="4">
    <source>
        <dbReference type="ARBA" id="ARBA00023136"/>
    </source>
</evidence>
<gene>
    <name evidence="7" type="ORF">GCM10009858_18740</name>
</gene>
<dbReference type="Proteomes" id="UP001500730">
    <property type="component" value="Unassembled WGS sequence"/>
</dbReference>
<feature type="transmembrane region" description="Helical" evidence="5">
    <location>
        <begin position="174"/>
        <end position="198"/>
    </location>
</feature>
<dbReference type="CDD" id="cd07042">
    <property type="entry name" value="STAS_SulP_like_sulfate_transporter"/>
    <property type="match status" value="1"/>
</dbReference>
<dbReference type="InterPro" id="IPR011547">
    <property type="entry name" value="SLC26A/SulP_dom"/>
</dbReference>
<dbReference type="Pfam" id="PF00916">
    <property type="entry name" value="Sulfate_transp"/>
    <property type="match status" value="2"/>
</dbReference>
<dbReference type="RefSeq" id="WP_344254596.1">
    <property type="nucleotide sequence ID" value="NZ_BAAARE010000007.1"/>
</dbReference>
<dbReference type="PANTHER" id="PTHR11814">
    <property type="entry name" value="SULFATE TRANSPORTER"/>
    <property type="match status" value="1"/>
</dbReference>
<evidence type="ECO:0000313" key="8">
    <source>
        <dbReference type="Proteomes" id="UP001500730"/>
    </source>
</evidence>
<protein>
    <recommendedName>
        <fullName evidence="6">STAS domain-containing protein</fullName>
    </recommendedName>
</protein>
<proteinExistence type="predicted"/>
<dbReference type="InterPro" id="IPR002645">
    <property type="entry name" value="STAS_dom"/>
</dbReference>
<accession>A0ABN3LBT4</accession>
<feature type="transmembrane region" description="Helical" evidence="5">
    <location>
        <begin position="316"/>
        <end position="347"/>
    </location>
</feature>
<comment type="subcellular location">
    <subcellularLocation>
        <location evidence="1">Membrane</location>
        <topology evidence="1">Multi-pass membrane protein</topology>
    </subcellularLocation>
</comment>
<dbReference type="Pfam" id="PF01740">
    <property type="entry name" value="STAS"/>
    <property type="match status" value="1"/>
</dbReference>
<feature type="domain" description="STAS" evidence="6">
    <location>
        <begin position="372"/>
        <end position="482"/>
    </location>
</feature>
<keyword evidence="8" id="KW-1185">Reference proteome</keyword>
<dbReference type="Gene3D" id="3.30.750.24">
    <property type="entry name" value="STAS domain"/>
    <property type="match status" value="1"/>
</dbReference>
<comment type="caution">
    <text evidence="7">The sequence shown here is derived from an EMBL/GenBank/DDBJ whole genome shotgun (WGS) entry which is preliminary data.</text>
</comment>
<dbReference type="PROSITE" id="PS50801">
    <property type="entry name" value="STAS"/>
    <property type="match status" value="1"/>
</dbReference>
<dbReference type="InterPro" id="IPR036513">
    <property type="entry name" value="STAS_dom_sf"/>
</dbReference>
<name>A0ABN3LBT4_9MICO</name>
<feature type="transmembrane region" description="Helical" evidence="5">
    <location>
        <begin position="274"/>
        <end position="296"/>
    </location>
</feature>
<dbReference type="SUPFAM" id="SSF52091">
    <property type="entry name" value="SpoIIaa-like"/>
    <property type="match status" value="1"/>
</dbReference>
<keyword evidence="3 5" id="KW-1133">Transmembrane helix</keyword>
<keyword evidence="4 5" id="KW-0472">Membrane</keyword>
<evidence type="ECO:0000256" key="3">
    <source>
        <dbReference type="ARBA" id="ARBA00022989"/>
    </source>
</evidence>
<feature type="transmembrane region" description="Helical" evidence="5">
    <location>
        <begin position="248"/>
        <end position="267"/>
    </location>
</feature>
<feature type="transmembrane region" description="Helical" evidence="5">
    <location>
        <begin position="47"/>
        <end position="69"/>
    </location>
</feature>